<dbReference type="HAMAP" id="MF_00103">
    <property type="entry name" value="Fapy_DNA_glycosyl"/>
    <property type="match status" value="1"/>
</dbReference>
<evidence type="ECO:0000256" key="2">
    <source>
        <dbReference type="ARBA" id="ARBA00009409"/>
    </source>
</evidence>
<evidence type="ECO:0000256" key="6">
    <source>
        <dbReference type="ARBA" id="ARBA00022771"/>
    </source>
</evidence>
<dbReference type="PANTHER" id="PTHR22993:SF9">
    <property type="entry name" value="FORMAMIDOPYRIMIDINE-DNA GLYCOSYLASE"/>
    <property type="match status" value="1"/>
</dbReference>
<feature type="domain" description="FPG-type" evidence="16">
    <location>
        <begin position="259"/>
        <end position="295"/>
    </location>
</feature>
<dbReference type="CDD" id="cd08966">
    <property type="entry name" value="EcFpg-like_N"/>
    <property type="match status" value="1"/>
</dbReference>
<evidence type="ECO:0000313" key="18">
    <source>
        <dbReference type="EMBL" id="SFO38493.1"/>
    </source>
</evidence>
<dbReference type="InterPro" id="IPR012319">
    <property type="entry name" value="FPG_cat"/>
</dbReference>
<dbReference type="SMART" id="SM00898">
    <property type="entry name" value="Fapy_DNA_glyco"/>
    <property type="match status" value="1"/>
</dbReference>
<keyword evidence="11 15" id="KW-0456">Lyase</keyword>
<keyword evidence="7 15" id="KW-0378">Hydrolase</keyword>
<evidence type="ECO:0000256" key="12">
    <source>
        <dbReference type="ARBA" id="ARBA00023268"/>
    </source>
</evidence>
<dbReference type="Pfam" id="PF01149">
    <property type="entry name" value="Fapy_DNA_glyco"/>
    <property type="match status" value="1"/>
</dbReference>
<dbReference type="PROSITE" id="PS01242">
    <property type="entry name" value="ZF_FPG_1"/>
    <property type="match status" value="1"/>
</dbReference>
<dbReference type="OrthoDB" id="9800855at2"/>
<proteinExistence type="inferred from homology"/>
<evidence type="ECO:0000256" key="5">
    <source>
        <dbReference type="ARBA" id="ARBA00022763"/>
    </source>
</evidence>
<comment type="catalytic activity">
    <reaction evidence="1 15">
        <text>Hydrolysis of DNA containing ring-opened 7-methylguanine residues, releasing 2,6-diamino-4-hydroxy-5-(N-methyl)formamidopyrimidine.</text>
        <dbReference type="EC" id="3.2.2.23"/>
    </reaction>
</comment>
<dbReference type="SUPFAM" id="SSF57716">
    <property type="entry name" value="Glucocorticoid receptor-like (DNA-binding domain)"/>
    <property type="match status" value="1"/>
</dbReference>
<dbReference type="InterPro" id="IPR000214">
    <property type="entry name" value="Znf_DNA_glyclase/AP_lyase"/>
</dbReference>
<dbReference type="GO" id="GO:0140078">
    <property type="term" value="F:class I DNA-(apurinic or apyrimidinic site) endonuclease activity"/>
    <property type="evidence" value="ECO:0007669"/>
    <property type="project" value="UniProtKB-EC"/>
</dbReference>
<dbReference type="SUPFAM" id="SSF81624">
    <property type="entry name" value="N-terminal domain of MutM-like DNA repair proteins"/>
    <property type="match status" value="1"/>
</dbReference>
<evidence type="ECO:0000256" key="14">
    <source>
        <dbReference type="ARBA" id="ARBA00044632"/>
    </source>
</evidence>
<dbReference type="FunFam" id="3.20.190.10:FF:000001">
    <property type="entry name" value="Formamidopyrimidine-DNA glycosylase"/>
    <property type="match status" value="1"/>
</dbReference>
<keyword evidence="9 15" id="KW-0238">DNA-binding</keyword>
<protein>
    <recommendedName>
        <fullName evidence="15">Formamidopyrimidine-DNA glycosylase</fullName>
        <shortName evidence="15">Fapy-DNA glycosylase</shortName>
        <ecNumber evidence="15">3.2.2.23</ecNumber>
    </recommendedName>
    <alternativeName>
        <fullName evidence="15">DNA-(apurinic or apyrimidinic site) lyase MutM</fullName>
        <shortName evidence="15">AP lyase MutM</shortName>
        <ecNumber evidence="15">4.2.99.18</ecNumber>
    </alternativeName>
</protein>
<feature type="binding site" evidence="15">
    <location>
        <position position="168"/>
    </location>
    <ligand>
        <name>DNA</name>
        <dbReference type="ChEBI" id="CHEBI:16991"/>
    </ligand>
</feature>
<dbReference type="Gene3D" id="3.20.190.10">
    <property type="entry name" value="MutM-like, N-terminal"/>
    <property type="match status" value="1"/>
</dbReference>
<keyword evidence="6 15" id="KW-0863">Zinc-finger</keyword>
<keyword evidence="12 15" id="KW-0511">Multifunctional enzyme</keyword>
<feature type="binding site" evidence="15">
    <location>
        <position position="125"/>
    </location>
    <ligand>
        <name>DNA</name>
        <dbReference type="ChEBI" id="CHEBI:16991"/>
    </ligand>
</feature>
<dbReference type="EC" id="4.2.99.18" evidence="15"/>
<dbReference type="InterPro" id="IPR010663">
    <property type="entry name" value="Znf_FPG/IleRS"/>
</dbReference>
<keyword evidence="4 15" id="KW-0479">Metal-binding</keyword>
<dbReference type="InterPro" id="IPR035937">
    <property type="entry name" value="FPG_N"/>
</dbReference>
<keyword evidence="5 15" id="KW-0227">DNA damage</keyword>
<dbReference type="Proteomes" id="UP000199236">
    <property type="component" value="Unassembled WGS sequence"/>
</dbReference>
<dbReference type="InterPro" id="IPR020629">
    <property type="entry name" value="FPG_Glyclase"/>
</dbReference>
<keyword evidence="10 15" id="KW-0234">DNA repair</keyword>
<dbReference type="NCBIfam" id="TIGR00577">
    <property type="entry name" value="fpg"/>
    <property type="match status" value="1"/>
</dbReference>
<dbReference type="Gene3D" id="1.10.8.50">
    <property type="match status" value="1"/>
</dbReference>
<dbReference type="InterPro" id="IPR010979">
    <property type="entry name" value="Ribosomal_uS13-like_H2TH"/>
</dbReference>
<name>A0A1I5GRD4_9HYPH</name>
<dbReference type="FunFam" id="1.10.8.50:FF:000003">
    <property type="entry name" value="Formamidopyrimidine-DNA glycosylase"/>
    <property type="match status" value="1"/>
</dbReference>
<dbReference type="Pfam" id="PF06827">
    <property type="entry name" value="zf-FPG_IleRS"/>
    <property type="match status" value="1"/>
</dbReference>
<evidence type="ECO:0000256" key="9">
    <source>
        <dbReference type="ARBA" id="ARBA00023125"/>
    </source>
</evidence>
<evidence type="ECO:0000256" key="10">
    <source>
        <dbReference type="ARBA" id="ARBA00023204"/>
    </source>
</evidence>
<dbReference type="InterPro" id="IPR015886">
    <property type="entry name" value="H2TH_FPG"/>
</dbReference>
<gene>
    <name evidence="15" type="primary">mutM</name>
    <name evidence="15" type="synonym">fpg</name>
    <name evidence="18" type="ORF">SAMN04488056_105132</name>
</gene>
<comment type="similarity">
    <text evidence="2 15">Belongs to the FPG family.</text>
</comment>
<evidence type="ECO:0000256" key="13">
    <source>
        <dbReference type="ARBA" id="ARBA00023295"/>
    </source>
</evidence>
<evidence type="ECO:0000256" key="3">
    <source>
        <dbReference type="ARBA" id="ARBA00011245"/>
    </source>
</evidence>
<dbReference type="GO" id="GO:0034039">
    <property type="term" value="F:8-oxo-7,8-dihydroguanine DNA N-glycosylase activity"/>
    <property type="evidence" value="ECO:0007669"/>
    <property type="project" value="TreeGrafter"/>
</dbReference>
<keyword evidence="8 15" id="KW-0862">Zinc</keyword>
<dbReference type="RefSeq" id="WP_090072445.1">
    <property type="nucleotide sequence ID" value="NZ_FOVR01000005.1"/>
</dbReference>
<feature type="active site" description="Schiff-base intermediate with DNA" evidence="15">
    <location>
        <position position="2"/>
    </location>
</feature>
<comment type="function">
    <text evidence="15">Involved in base excision repair of DNA damaged by oxidation or by mutagenic agents. Acts as DNA glycosylase that recognizes and removes damaged bases. Has a preference for oxidized purines, such as 7,8-dihydro-8-oxoguanine (8-oxoG). Has AP (apurinic/apyrimidinic) lyase activity and introduces nicks in the DNA strand. Cleaves the DNA backbone by beta-delta elimination to generate a single-strand break at the site of the removed base with both 3'- and 5'-phosphates.</text>
</comment>
<feature type="active site" description="Proton donor; for delta-elimination activity" evidence="15">
    <location>
        <position position="285"/>
    </location>
</feature>
<dbReference type="Pfam" id="PF06831">
    <property type="entry name" value="H2TH"/>
    <property type="match status" value="1"/>
</dbReference>
<dbReference type="GO" id="GO:0003684">
    <property type="term" value="F:damaged DNA binding"/>
    <property type="evidence" value="ECO:0007669"/>
    <property type="project" value="InterPro"/>
</dbReference>
<evidence type="ECO:0000313" key="19">
    <source>
        <dbReference type="Proteomes" id="UP000199236"/>
    </source>
</evidence>
<feature type="binding site" evidence="15">
    <location>
        <position position="106"/>
    </location>
    <ligand>
        <name>DNA</name>
        <dbReference type="ChEBI" id="CHEBI:16991"/>
    </ligand>
</feature>
<dbReference type="GO" id="GO:0006284">
    <property type="term" value="P:base-excision repair"/>
    <property type="evidence" value="ECO:0007669"/>
    <property type="project" value="InterPro"/>
</dbReference>
<feature type="active site" description="Proton donor" evidence="15">
    <location>
        <position position="3"/>
    </location>
</feature>
<keyword evidence="19" id="KW-1185">Reference proteome</keyword>
<comment type="subunit">
    <text evidence="3 15">Monomer.</text>
</comment>
<accession>A0A1I5GRD4</accession>
<dbReference type="AlphaFoldDB" id="A0A1I5GRD4"/>
<dbReference type="PROSITE" id="PS51068">
    <property type="entry name" value="FPG_CAT"/>
    <property type="match status" value="1"/>
</dbReference>
<comment type="cofactor">
    <cofactor evidence="15">
        <name>Zn(2+)</name>
        <dbReference type="ChEBI" id="CHEBI:29105"/>
    </cofactor>
    <text evidence="15">Binds 1 zinc ion per subunit.</text>
</comment>
<organism evidence="18 19">
    <name type="scientific">Cohaesibacter marisflavi</name>
    <dbReference type="NCBI Taxonomy" id="655353"/>
    <lineage>
        <taxon>Bacteria</taxon>
        <taxon>Pseudomonadati</taxon>
        <taxon>Pseudomonadota</taxon>
        <taxon>Alphaproteobacteria</taxon>
        <taxon>Hyphomicrobiales</taxon>
        <taxon>Cohaesibacteraceae</taxon>
    </lineage>
</organism>
<evidence type="ECO:0000259" key="16">
    <source>
        <dbReference type="PROSITE" id="PS51066"/>
    </source>
</evidence>
<dbReference type="EMBL" id="FOVR01000005">
    <property type="protein sequence ID" value="SFO38493.1"/>
    <property type="molecule type" value="Genomic_DNA"/>
</dbReference>
<dbReference type="SMART" id="SM01232">
    <property type="entry name" value="H2TH"/>
    <property type="match status" value="1"/>
</dbReference>
<feature type="domain" description="Formamidopyrimidine-DNA glycosylase catalytic" evidence="17">
    <location>
        <begin position="2"/>
        <end position="128"/>
    </location>
</feature>
<dbReference type="PANTHER" id="PTHR22993">
    <property type="entry name" value="FORMAMIDOPYRIMIDINE-DNA GLYCOSYLASE"/>
    <property type="match status" value="1"/>
</dbReference>
<reference evidence="18 19" key="1">
    <citation type="submission" date="2016-10" db="EMBL/GenBank/DDBJ databases">
        <authorList>
            <person name="de Groot N.N."/>
        </authorList>
    </citation>
    <scope>NUCLEOTIDE SEQUENCE [LARGE SCALE GENOMIC DNA]</scope>
    <source>
        <strain evidence="18 19">CGMCC 1.9157</strain>
    </source>
</reference>
<dbReference type="EC" id="3.2.2.23" evidence="15"/>
<dbReference type="STRING" id="655353.SAMN04488056_105132"/>
<dbReference type="SUPFAM" id="SSF46946">
    <property type="entry name" value="S13-like H2TH domain"/>
    <property type="match status" value="1"/>
</dbReference>
<evidence type="ECO:0000259" key="17">
    <source>
        <dbReference type="PROSITE" id="PS51068"/>
    </source>
</evidence>
<sequence length="295" mass="32461">MPELPEVETVRLGLQPVLENATIERAEVRRKNLRFPFPDQLADRLAGRQVVGLGRRAKYLLADLDDGMVLVMHLGMSGSFRVVSEEEQHLIAEESFHLARGKRPQHDHVVLHLSSGTSILYNDPRRFGFFDLIARVTLAEHPYFAKLGVEPVGNALSADYLAEKFAGKKTPLKSALLDQHIIAGLGNIYVCEALFRSGLDPRRSAGTLVTKTGRPSAKLALLTEEIRATIAEAIAAGGSTLRDHTRADGSLGYFQHRFKAYDREGDACTKEGCGGTIERITQSGRSTFFCASCQK</sequence>
<dbReference type="GO" id="GO:0008270">
    <property type="term" value="F:zinc ion binding"/>
    <property type="evidence" value="ECO:0007669"/>
    <property type="project" value="UniProtKB-UniRule"/>
</dbReference>
<dbReference type="NCBIfam" id="NF002211">
    <property type="entry name" value="PRK01103.1"/>
    <property type="match status" value="1"/>
</dbReference>
<dbReference type="PROSITE" id="PS51066">
    <property type="entry name" value="ZF_FPG_2"/>
    <property type="match status" value="1"/>
</dbReference>
<evidence type="ECO:0000256" key="4">
    <source>
        <dbReference type="ARBA" id="ARBA00022723"/>
    </source>
</evidence>
<evidence type="ECO:0000256" key="8">
    <source>
        <dbReference type="ARBA" id="ARBA00022833"/>
    </source>
</evidence>
<dbReference type="InterPro" id="IPR015887">
    <property type="entry name" value="DNA_glyclase_Znf_dom_DNA_BS"/>
</dbReference>
<evidence type="ECO:0000256" key="1">
    <source>
        <dbReference type="ARBA" id="ARBA00001668"/>
    </source>
</evidence>
<comment type="catalytic activity">
    <reaction evidence="14 15">
        <text>2'-deoxyribonucleotide-(2'-deoxyribose 5'-phosphate)-2'-deoxyribonucleotide-DNA = a 3'-end 2'-deoxyribonucleotide-(2,3-dehydro-2,3-deoxyribose 5'-phosphate)-DNA + a 5'-end 5'-phospho-2'-deoxyribonucleoside-DNA + H(+)</text>
        <dbReference type="Rhea" id="RHEA:66592"/>
        <dbReference type="Rhea" id="RHEA-COMP:13180"/>
        <dbReference type="Rhea" id="RHEA-COMP:16897"/>
        <dbReference type="Rhea" id="RHEA-COMP:17067"/>
        <dbReference type="ChEBI" id="CHEBI:15378"/>
        <dbReference type="ChEBI" id="CHEBI:136412"/>
        <dbReference type="ChEBI" id="CHEBI:157695"/>
        <dbReference type="ChEBI" id="CHEBI:167181"/>
        <dbReference type="EC" id="4.2.99.18"/>
    </reaction>
</comment>
<evidence type="ECO:0000256" key="7">
    <source>
        <dbReference type="ARBA" id="ARBA00022801"/>
    </source>
</evidence>
<feature type="active site" description="Proton donor; for beta-elimination activity" evidence="15">
    <location>
        <position position="58"/>
    </location>
</feature>
<keyword evidence="13 15" id="KW-0326">Glycosidase</keyword>
<evidence type="ECO:0000256" key="11">
    <source>
        <dbReference type="ARBA" id="ARBA00023239"/>
    </source>
</evidence>
<evidence type="ECO:0000256" key="15">
    <source>
        <dbReference type="HAMAP-Rule" id="MF_00103"/>
    </source>
</evidence>